<evidence type="ECO:0000256" key="3">
    <source>
        <dbReference type="ARBA" id="ARBA00022691"/>
    </source>
</evidence>
<evidence type="ECO:0000256" key="4">
    <source>
        <dbReference type="SAM" id="MobiDB-lite"/>
    </source>
</evidence>
<gene>
    <name evidence="5" type="ORF">MCOM1403_LOCUS6534</name>
</gene>
<dbReference type="AlphaFoldDB" id="A0A7S0IE75"/>
<reference evidence="5" key="1">
    <citation type="submission" date="2021-01" db="EMBL/GenBank/DDBJ databases">
        <authorList>
            <person name="Corre E."/>
            <person name="Pelletier E."/>
            <person name="Niang G."/>
            <person name="Scheremetjew M."/>
            <person name="Finn R."/>
            <person name="Kale V."/>
            <person name="Holt S."/>
            <person name="Cochrane G."/>
            <person name="Meng A."/>
            <person name="Brown T."/>
            <person name="Cohen L."/>
        </authorList>
    </citation>
    <scope>NUCLEOTIDE SEQUENCE</scope>
    <source>
        <strain evidence="5">CCMP1723</strain>
    </source>
</reference>
<dbReference type="Pfam" id="PF05724">
    <property type="entry name" value="TPMT"/>
    <property type="match status" value="2"/>
</dbReference>
<feature type="region of interest" description="Disordered" evidence="4">
    <location>
        <begin position="111"/>
        <end position="149"/>
    </location>
</feature>
<sequence length="472" mass="49891">MRWAALGGGGSPHWRPIGEAGATRRGRSKHARPARAGNNDGDSSARLSRRGAGATRWPNSAVVASVAVGAAAGVAAGISLANGTFETRGFARVFASLSGSVATGPAVTNTAVAPDAAGTTPPPESSLGASRTVEEGTPRDREESAVDADAHAAAVNDWHERWRDGRIGFHLPATHRALMKHKNSLLGEGVTSPPELSKRVFVPLCGKAVDMLWLAACGHRVYGVDLSGVAARDFFDRAGLPRTTTPADAMVTERWSAGVKRVHTSGNIAIVEGDLFSIRPDPDPRPDEDDSRRGWFGVGTSELAESLVARSSSNVANEDSDTSSSALDARVGAQGSISFREEALRFASGGGPAMDAVWDRGALVAVEPWLRDRYASALVTRLAPGGRMLVASVSYDPNAGCAGPPHNVPHEELVRLYESRGCEVTLLGSEEVIESAPPRMREKISSMTESAYLVRKPHRRGKGGFHLPRPRL</sequence>
<keyword evidence="1" id="KW-0489">Methyltransferase</keyword>
<dbReference type="EMBL" id="HBEQ01008158">
    <property type="protein sequence ID" value="CAD8519108.1"/>
    <property type="molecule type" value="Transcribed_RNA"/>
</dbReference>
<proteinExistence type="predicted"/>
<keyword evidence="3" id="KW-0949">S-adenosyl-L-methionine</keyword>
<name>A0A7S0IE75_MICPS</name>
<evidence type="ECO:0008006" key="6">
    <source>
        <dbReference type="Google" id="ProtNLM"/>
    </source>
</evidence>
<dbReference type="PANTHER" id="PTHR10259:SF11">
    <property type="entry name" value="THIOPURINE S-METHYLTRANSFERASE"/>
    <property type="match status" value="1"/>
</dbReference>
<dbReference type="GO" id="GO:0008119">
    <property type="term" value="F:thiopurine S-methyltransferase activity"/>
    <property type="evidence" value="ECO:0007669"/>
    <property type="project" value="TreeGrafter"/>
</dbReference>
<dbReference type="PANTHER" id="PTHR10259">
    <property type="entry name" value="THIOPURINE S-METHYLTRANSFERASE"/>
    <property type="match status" value="1"/>
</dbReference>
<keyword evidence="2" id="KW-0808">Transferase</keyword>
<dbReference type="PROSITE" id="PS51585">
    <property type="entry name" value="SAM_MT_TPMT"/>
    <property type="match status" value="1"/>
</dbReference>
<evidence type="ECO:0000256" key="2">
    <source>
        <dbReference type="ARBA" id="ARBA00022679"/>
    </source>
</evidence>
<feature type="region of interest" description="Disordered" evidence="4">
    <location>
        <begin position="1"/>
        <end position="56"/>
    </location>
</feature>
<dbReference type="InterPro" id="IPR029063">
    <property type="entry name" value="SAM-dependent_MTases_sf"/>
</dbReference>
<feature type="compositionally biased region" description="Basic residues" evidence="4">
    <location>
        <begin position="24"/>
        <end position="33"/>
    </location>
</feature>
<protein>
    <recommendedName>
        <fullName evidence="6">Thiopurine S-methyltransferase</fullName>
    </recommendedName>
</protein>
<dbReference type="Gene3D" id="3.40.50.150">
    <property type="entry name" value="Vaccinia Virus protein VP39"/>
    <property type="match status" value="1"/>
</dbReference>
<evidence type="ECO:0000256" key="1">
    <source>
        <dbReference type="ARBA" id="ARBA00022603"/>
    </source>
</evidence>
<accession>A0A7S0IE75</accession>
<dbReference type="SUPFAM" id="SSF53335">
    <property type="entry name" value="S-adenosyl-L-methionine-dependent methyltransferases"/>
    <property type="match status" value="2"/>
</dbReference>
<feature type="compositionally biased region" description="Basic and acidic residues" evidence="4">
    <location>
        <begin position="132"/>
        <end position="149"/>
    </location>
</feature>
<evidence type="ECO:0000313" key="5">
    <source>
        <dbReference type="EMBL" id="CAD8519108.1"/>
    </source>
</evidence>
<dbReference type="GO" id="GO:0032259">
    <property type="term" value="P:methylation"/>
    <property type="evidence" value="ECO:0007669"/>
    <property type="project" value="UniProtKB-KW"/>
</dbReference>
<dbReference type="InterPro" id="IPR008854">
    <property type="entry name" value="TPMT"/>
</dbReference>
<organism evidence="5">
    <name type="scientific">Micromonas pusilla</name>
    <name type="common">Picoplanktonic green alga</name>
    <name type="synonym">Chromulina pusilla</name>
    <dbReference type="NCBI Taxonomy" id="38833"/>
    <lineage>
        <taxon>Eukaryota</taxon>
        <taxon>Viridiplantae</taxon>
        <taxon>Chlorophyta</taxon>
        <taxon>Mamiellophyceae</taxon>
        <taxon>Mamiellales</taxon>
        <taxon>Mamiellaceae</taxon>
        <taxon>Micromonas</taxon>
    </lineage>
</organism>
<feature type="compositionally biased region" description="Gly residues" evidence="4">
    <location>
        <begin position="1"/>
        <end position="11"/>
    </location>
</feature>